<proteinExistence type="inferred from homology"/>
<dbReference type="GO" id="GO:0006353">
    <property type="term" value="P:DNA-templated transcription termination"/>
    <property type="evidence" value="ECO:0007669"/>
    <property type="project" value="UniProtKB-KW"/>
</dbReference>
<dbReference type="EMBL" id="GBRH01263135">
    <property type="protein sequence ID" value="JAD34760.1"/>
    <property type="molecule type" value="Transcribed_RNA"/>
</dbReference>
<accession>A0A0A8ZDE6</accession>
<keyword evidence="3" id="KW-0809">Transit peptide</keyword>
<dbReference type="GO" id="GO:0003676">
    <property type="term" value="F:nucleic acid binding"/>
    <property type="evidence" value="ECO:0007669"/>
    <property type="project" value="InterPro"/>
</dbReference>
<keyword evidence="2" id="KW-0804">Transcription</keyword>
<evidence type="ECO:0000256" key="2">
    <source>
        <dbReference type="ARBA" id="ARBA00022472"/>
    </source>
</evidence>
<sequence>MGGGVEDIMAFPQYFAFSLEKRIAPRHRAAAEAGVALPLPDMLKATDEEFWEMLDKEQKLQERAATTD</sequence>
<organism evidence="4">
    <name type="scientific">Arundo donax</name>
    <name type="common">Giant reed</name>
    <name type="synonym">Donax arundinaceus</name>
    <dbReference type="NCBI Taxonomy" id="35708"/>
    <lineage>
        <taxon>Eukaryota</taxon>
        <taxon>Viridiplantae</taxon>
        <taxon>Streptophyta</taxon>
        <taxon>Embryophyta</taxon>
        <taxon>Tracheophyta</taxon>
        <taxon>Spermatophyta</taxon>
        <taxon>Magnoliopsida</taxon>
        <taxon>Liliopsida</taxon>
        <taxon>Poales</taxon>
        <taxon>Poaceae</taxon>
        <taxon>PACMAD clade</taxon>
        <taxon>Arundinoideae</taxon>
        <taxon>Arundineae</taxon>
        <taxon>Arundo</taxon>
    </lineage>
</organism>
<dbReference type="InterPro" id="IPR038538">
    <property type="entry name" value="MTERF_sf"/>
</dbReference>
<evidence type="ECO:0000313" key="4">
    <source>
        <dbReference type="EMBL" id="JAD34760.1"/>
    </source>
</evidence>
<comment type="similarity">
    <text evidence="1">Belongs to the mTERF family.</text>
</comment>
<dbReference type="AlphaFoldDB" id="A0A0A8ZDE6"/>
<keyword evidence="2" id="KW-0806">Transcription termination</keyword>
<dbReference type="Gene3D" id="1.25.70.10">
    <property type="entry name" value="Transcription termination factor 3, mitochondrial"/>
    <property type="match status" value="1"/>
</dbReference>
<evidence type="ECO:0000256" key="3">
    <source>
        <dbReference type="ARBA" id="ARBA00022946"/>
    </source>
</evidence>
<name>A0A0A8ZDE6_ARUDO</name>
<reference evidence="4" key="2">
    <citation type="journal article" date="2015" name="Data Brief">
        <title>Shoot transcriptome of the giant reed, Arundo donax.</title>
        <authorList>
            <person name="Barrero R.A."/>
            <person name="Guerrero F.D."/>
            <person name="Moolhuijzen P."/>
            <person name="Goolsby J.A."/>
            <person name="Tidwell J."/>
            <person name="Bellgard S.E."/>
            <person name="Bellgard M.I."/>
        </authorList>
    </citation>
    <scope>NUCLEOTIDE SEQUENCE</scope>
    <source>
        <tissue evidence="4">Shoot tissue taken approximately 20 cm above the soil surface</tissue>
    </source>
</reference>
<keyword evidence="2" id="KW-0805">Transcription regulation</keyword>
<evidence type="ECO:0000256" key="1">
    <source>
        <dbReference type="ARBA" id="ARBA00007692"/>
    </source>
</evidence>
<protein>
    <submittedName>
        <fullName evidence="4">Uncharacterized protein</fullName>
    </submittedName>
</protein>
<dbReference type="InterPro" id="IPR003690">
    <property type="entry name" value="MTERF"/>
</dbReference>
<reference evidence="4" key="1">
    <citation type="submission" date="2014-09" db="EMBL/GenBank/DDBJ databases">
        <authorList>
            <person name="Magalhaes I.L.F."/>
            <person name="Oliveira U."/>
            <person name="Santos F.R."/>
            <person name="Vidigal T.H.D.A."/>
            <person name="Brescovit A.D."/>
            <person name="Santos A.J."/>
        </authorList>
    </citation>
    <scope>NUCLEOTIDE SEQUENCE</scope>
    <source>
        <tissue evidence="4">Shoot tissue taken approximately 20 cm above the soil surface</tissue>
    </source>
</reference>
<dbReference type="Pfam" id="PF02536">
    <property type="entry name" value="mTERF"/>
    <property type="match status" value="1"/>
</dbReference>